<dbReference type="InterPro" id="IPR039418">
    <property type="entry name" value="LexA-like"/>
</dbReference>
<dbReference type="Pfam" id="PF00717">
    <property type="entry name" value="Peptidase_S24"/>
    <property type="match status" value="1"/>
</dbReference>
<name>A0A1E7ZE28_9ALTE</name>
<dbReference type="EMBL" id="MDHN01000010">
    <property type="protein sequence ID" value="OFC71778.1"/>
    <property type="molecule type" value="Genomic_DNA"/>
</dbReference>
<dbReference type="SUPFAM" id="SSF51306">
    <property type="entry name" value="LexA/Signal peptidase"/>
    <property type="match status" value="1"/>
</dbReference>
<evidence type="ECO:0000313" key="5">
    <source>
        <dbReference type="EMBL" id="OFC71778.1"/>
    </source>
</evidence>
<proteinExistence type="predicted"/>
<dbReference type="AlphaFoldDB" id="A0A1E7ZE28"/>
<dbReference type="CDD" id="cd06529">
    <property type="entry name" value="S24_LexA-like"/>
    <property type="match status" value="1"/>
</dbReference>
<dbReference type="InterPro" id="IPR015927">
    <property type="entry name" value="Peptidase_S24_S26A/B/C"/>
</dbReference>
<keyword evidence="2" id="KW-0238">DNA-binding</keyword>
<dbReference type="GO" id="GO:0003677">
    <property type="term" value="F:DNA binding"/>
    <property type="evidence" value="ECO:0007669"/>
    <property type="project" value="UniProtKB-KW"/>
</dbReference>
<sequence length="186" mass="21781">MNTEAFCTWLRAIRDKHISRREFSKIYPWHENTIKGYDKDRLPDVDYLYAVHQVSGYPFWDIIEKRLSAGILDLKPGDLKLSFQPTSAAKLASKSNLYKMADDSMEPTVRIYALYEFDENEKEFSEGKLYAFRIRQNITIRRVQFDLTGNILLTADNKKYETLTVKKEEVKQLDILGKVVMVNNPM</sequence>
<evidence type="ECO:0000256" key="2">
    <source>
        <dbReference type="ARBA" id="ARBA00023125"/>
    </source>
</evidence>
<dbReference type="OrthoDB" id="6387866at2"/>
<dbReference type="STRING" id="1656094.BFC18_06390"/>
<dbReference type="PANTHER" id="PTHR40661:SF3">
    <property type="entry name" value="FELS-1 PROPHAGE TRANSCRIPTIONAL REGULATOR"/>
    <property type="match status" value="1"/>
</dbReference>
<keyword evidence="6" id="KW-1185">Reference proteome</keyword>
<feature type="domain" description="Peptidase S24/S26A/S26B/S26C" evidence="4">
    <location>
        <begin position="88"/>
        <end position="180"/>
    </location>
</feature>
<dbReference type="RefSeq" id="WP_070124118.1">
    <property type="nucleotide sequence ID" value="NZ_MDHN01000010.1"/>
</dbReference>
<evidence type="ECO:0000259" key="4">
    <source>
        <dbReference type="Pfam" id="PF00717"/>
    </source>
</evidence>
<dbReference type="Gene3D" id="2.10.109.10">
    <property type="entry name" value="Umud Fragment, subunit A"/>
    <property type="match status" value="1"/>
</dbReference>
<gene>
    <name evidence="5" type="ORF">BFC18_06390</name>
</gene>
<organism evidence="5 6">
    <name type="scientific">Alteromonas confluentis</name>
    <dbReference type="NCBI Taxonomy" id="1656094"/>
    <lineage>
        <taxon>Bacteria</taxon>
        <taxon>Pseudomonadati</taxon>
        <taxon>Pseudomonadota</taxon>
        <taxon>Gammaproteobacteria</taxon>
        <taxon>Alteromonadales</taxon>
        <taxon>Alteromonadaceae</taxon>
        <taxon>Alteromonas/Salinimonas group</taxon>
        <taxon>Alteromonas</taxon>
    </lineage>
</organism>
<evidence type="ECO:0000256" key="1">
    <source>
        <dbReference type="ARBA" id="ARBA00023015"/>
    </source>
</evidence>
<keyword evidence="3" id="KW-0804">Transcription</keyword>
<dbReference type="InterPro" id="IPR036286">
    <property type="entry name" value="LexA/Signal_pep-like_sf"/>
</dbReference>
<keyword evidence="1" id="KW-0805">Transcription regulation</keyword>
<accession>A0A1E7ZE28</accession>
<comment type="caution">
    <text evidence="5">The sequence shown here is derived from an EMBL/GenBank/DDBJ whole genome shotgun (WGS) entry which is preliminary data.</text>
</comment>
<dbReference type="PANTHER" id="PTHR40661">
    <property type="match status" value="1"/>
</dbReference>
<evidence type="ECO:0000313" key="6">
    <source>
        <dbReference type="Proteomes" id="UP000175691"/>
    </source>
</evidence>
<reference evidence="5 6" key="1">
    <citation type="submission" date="2016-08" db="EMBL/GenBank/DDBJ databases">
        <authorList>
            <person name="Seilhamer J.J."/>
        </authorList>
    </citation>
    <scope>NUCLEOTIDE SEQUENCE [LARGE SCALE GENOMIC DNA]</scope>
    <source>
        <strain evidence="5 6">KCTC 42603</strain>
    </source>
</reference>
<protein>
    <recommendedName>
        <fullName evidence="4">Peptidase S24/S26A/S26B/S26C domain-containing protein</fullName>
    </recommendedName>
</protein>
<evidence type="ECO:0000256" key="3">
    <source>
        <dbReference type="ARBA" id="ARBA00023163"/>
    </source>
</evidence>
<dbReference type="Proteomes" id="UP000175691">
    <property type="component" value="Unassembled WGS sequence"/>
</dbReference>